<accession>A0AAV9U0W5</accession>
<gene>
    <name evidence="1" type="ORF">TWF730_004564</name>
</gene>
<sequence length="383" mass="43836">MVTKLELIIDDDVWMPCNSFRLPQLRTFTYETSDFVATHHTTFSILHSCQGNLKELYAKYDHRVDVVASRTNTHQLRESRNLIAGYNEWKNCEICCQNSGEFRGRALHLEKLVKYQLYDYKDGGMAKLLHKEKIVMGTPTTTLYYGVGNRDLRLVASAGNKLDIHSLFSHRTGCPSTREDFEGYFQSTTGLEAVDIEYTDEHQINTEVANDSGEWGWMHALQKNHSHSLKGLVFSNATRNPTDGELSSRELENVGRALPNLEELTVYLLKSLPMVNVILNKHVFPALKTFHNGTIPSVERPELTRVVRKQVLGALTEGLLPPGLALINLCSRKYVIDRRISDQFRSKVSFKGQRLFRTMDIFGLMDTEARLKMYDIKVKELPY</sequence>
<organism evidence="1 2">
    <name type="scientific">Orbilia blumenaviensis</name>
    <dbReference type="NCBI Taxonomy" id="1796055"/>
    <lineage>
        <taxon>Eukaryota</taxon>
        <taxon>Fungi</taxon>
        <taxon>Dikarya</taxon>
        <taxon>Ascomycota</taxon>
        <taxon>Pezizomycotina</taxon>
        <taxon>Orbiliomycetes</taxon>
        <taxon>Orbiliales</taxon>
        <taxon>Orbiliaceae</taxon>
        <taxon>Orbilia</taxon>
    </lineage>
</organism>
<evidence type="ECO:0000313" key="1">
    <source>
        <dbReference type="EMBL" id="KAK6331482.1"/>
    </source>
</evidence>
<comment type="caution">
    <text evidence="1">The sequence shown here is derived from an EMBL/GenBank/DDBJ whole genome shotgun (WGS) entry which is preliminary data.</text>
</comment>
<evidence type="ECO:0000313" key="2">
    <source>
        <dbReference type="Proteomes" id="UP001373714"/>
    </source>
</evidence>
<name>A0AAV9U0W5_9PEZI</name>
<protein>
    <submittedName>
        <fullName evidence="1">Uncharacterized protein</fullName>
    </submittedName>
</protein>
<dbReference type="EMBL" id="JAVHNS010000018">
    <property type="protein sequence ID" value="KAK6331482.1"/>
    <property type="molecule type" value="Genomic_DNA"/>
</dbReference>
<keyword evidence="2" id="KW-1185">Reference proteome</keyword>
<reference evidence="1 2" key="1">
    <citation type="submission" date="2019-10" db="EMBL/GenBank/DDBJ databases">
        <authorList>
            <person name="Palmer J.M."/>
        </authorList>
    </citation>
    <scope>NUCLEOTIDE SEQUENCE [LARGE SCALE GENOMIC DNA]</scope>
    <source>
        <strain evidence="1 2">TWF730</strain>
    </source>
</reference>
<proteinExistence type="predicted"/>
<dbReference type="Proteomes" id="UP001373714">
    <property type="component" value="Unassembled WGS sequence"/>
</dbReference>
<dbReference type="AlphaFoldDB" id="A0AAV9U0W5"/>